<keyword evidence="2" id="KW-0472">Membrane</keyword>
<feature type="region of interest" description="Disordered" evidence="1">
    <location>
        <begin position="394"/>
        <end position="420"/>
    </location>
</feature>
<feature type="compositionally biased region" description="Polar residues" evidence="1">
    <location>
        <begin position="408"/>
        <end position="420"/>
    </location>
</feature>
<reference evidence="3" key="1">
    <citation type="journal article" date="2020" name="Stud. Mycol.">
        <title>101 Dothideomycetes genomes: a test case for predicting lifestyles and emergence of pathogens.</title>
        <authorList>
            <person name="Haridas S."/>
            <person name="Albert R."/>
            <person name="Binder M."/>
            <person name="Bloem J."/>
            <person name="Labutti K."/>
            <person name="Salamov A."/>
            <person name="Andreopoulos B."/>
            <person name="Baker S."/>
            <person name="Barry K."/>
            <person name="Bills G."/>
            <person name="Bluhm B."/>
            <person name="Cannon C."/>
            <person name="Castanera R."/>
            <person name="Culley D."/>
            <person name="Daum C."/>
            <person name="Ezra D."/>
            <person name="Gonzalez J."/>
            <person name="Henrissat B."/>
            <person name="Kuo A."/>
            <person name="Liang C."/>
            <person name="Lipzen A."/>
            <person name="Lutzoni F."/>
            <person name="Magnuson J."/>
            <person name="Mondo S."/>
            <person name="Nolan M."/>
            <person name="Ohm R."/>
            <person name="Pangilinan J."/>
            <person name="Park H.-J."/>
            <person name="Ramirez L."/>
            <person name="Alfaro M."/>
            <person name="Sun H."/>
            <person name="Tritt A."/>
            <person name="Yoshinaga Y."/>
            <person name="Zwiers L.-H."/>
            <person name="Turgeon B."/>
            <person name="Goodwin S."/>
            <person name="Spatafora J."/>
            <person name="Crous P."/>
            <person name="Grigoriev I."/>
        </authorList>
    </citation>
    <scope>NUCLEOTIDE SEQUENCE</scope>
    <source>
        <strain evidence="3">ATCC 74209</strain>
    </source>
</reference>
<feature type="region of interest" description="Disordered" evidence="1">
    <location>
        <begin position="577"/>
        <end position="602"/>
    </location>
</feature>
<dbReference type="Proteomes" id="UP000799536">
    <property type="component" value="Unassembled WGS sequence"/>
</dbReference>
<dbReference type="AlphaFoldDB" id="A0A9P4JJJ6"/>
<feature type="transmembrane region" description="Helical" evidence="2">
    <location>
        <begin position="39"/>
        <end position="58"/>
    </location>
</feature>
<accession>A0A9P4JJJ6</accession>
<proteinExistence type="predicted"/>
<dbReference type="PANTHER" id="PTHR35184:SF1">
    <property type="entry name" value="INTEGRAL MEMBRANE PROTEIN"/>
    <property type="match status" value="1"/>
</dbReference>
<keyword evidence="2" id="KW-0812">Transmembrane</keyword>
<organism evidence="3 4">
    <name type="scientific">Delitschia confertaspora ATCC 74209</name>
    <dbReference type="NCBI Taxonomy" id="1513339"/>
    <lineage>
        <taxon>Eukaryota</taxon>
        <taxon>Fungi</taxon>
        <taxon>Dikarya</taxon>
        <taxon>Ascomycota</taxon>
        <taxon>Pezizomycotina</taxon>
        <taxon>Dothideomycetes</taxon>
        <taxon>Pleosporomycetidae</taxon>
        <taxon>Pleosporales</taxon>
        <taxon>Delitschiaceae</taxon>
        <taxon>Delitschia</taxon>
    </lineage>
</organism>
<feature type="transmembrane region" description="Helical" evidence="2">
    <location>
        <begin position="99"/>
        <end position="124"/>
    </location>
</feature>
<evidence type="ECO:0000313" key="4">
    <source>
        <dbReference type="Proteomes" id="UP000799536"/>
    </source>
</evidence>
<dbReference type="InterPro" id="IPR021460">
    <property type="entry name" value="DUF3112"/>
</dbReference>
<dbReference type="EMBL" id="ML994151">
    <property type="protein sequence ID" value="KAF2198349.1"/>
    <property type="molecule type" value="Genomic_DNA"/>
</dbReference>
<feature type="compositionally biased region" description="Basic and acidic residues" evidence="1">
    <location>
        <begin position="577"/>
        <end position="588"/>
    </location>
</feature>
<keyword evidence="4" id="KW-1185">Reference proteome</keyword>
<dbReference type="OrthoDB" id="3357002at2759"/>
<evidence type="ECO:0000313" key="3">
    <source>
        <dbReference type="EMBL" id="KAF2198349.1"/>
    </source>
</evidence>
<comment type="caution">
    <text evidence="3">The sequence shown here is derived from an EMBL/GenBank/DDBJ whole genome shotgun (WGS) entry which is preliminary data.</text>
</comment>
<feature type="transmembrane region" description="Helical" evidence="2">
    <location>
        <begin position="224"/>
        <end position="246"/>
    </location>
</feature>
<dbReference type="Pfam" id="PF11309">
    <property type="entry name" value="DUF3112"/>
    <property type="match status" value="1"/>
</dbReference>
<feature type="transmembrane region" description="Helical" evidence="2">
    <location>
        <begin position="144"/>
        <end position="166"/>
    </location>
</feature>
<name>A0A9P4JJJ6_9PLEO</name>
<evidence type="ECO:0000256" key="2">
    <source>
        <dbReference type="SAM" id="Phobius"/>
    </source>
</evidence>
<feature type="transmembrane region" description="Helical" evidence="2">
    <location>
        <begin position="186"/>
        <end position="208"/>
    </location>
</feature>
<feature type="transmembrane region" description="Helical" evidence="2">
    <location>
        <begin position="266"/>
        <end position="289"/>
    </location>
</feature>
<protein>
    <submittedName>
        <fullName evidence="3">Uncharacterized protein</fullName>
    </submittedName>
</protein>
<sequence length="602" mass="67558">MAPIPEFQKMAVPLHTRSRPPYAAQNRAMGGVPTIIPDVPITAVYLLLYIGLVFLNNRIRKEQRVRAHKFVFSGALDGLCKLRIITMSLRIAWACRNTSVSLAIAAQIFVYVGTVILLIMNWFFAQRVIRAQHQSLGWSTAYRILHRGGLGALICSLLMLIVASLQQSFSLDPNTLHIDRALQLTGLTYFASFCFATTVLVLCSLLLPRKAIDRFGEGRMRNNIAILIIGSTTLSVGAIFRCVAVWLPPTAVRLHNGTFSQSPWYFSTACFYIFNFTTEILVVILYILVRFDLRFHIPNGANGPGAYSYGYQGSFTGDYRDDRTDDGIGEDKKNYHIRLFGPKHHLKRDHGRPQGNARQGTFSTEGLYIASTSESDRSSQEPLQFPSTVLTMERSGNWKIKKTPTPPNSTSSRRNSYFTGSSSVYSRKCDSGAEDTPHIPALPDHANWPLRDSTVKAPERAFVGKANPNKVSRNRYKRVNEIEGHQMNGVDIANELQSPTRRRKSNDTELRSVQEKIVELSNLMRRASKQSDESDPTSPNEKKRHSGNFWLGGSMFGHDSGASTRTMSFATAMEDWWRSSEETKEKEQGQASSNKVRSMLDV</sequence>
<dbReference type="PANTHER" id="PTHR35184">
    <property type="entry name" value="YALI0C10208P"/>
    <property type="match status" value="1"/>
</dbReference>
<feature type="transmembrane region" description="Helical" evidence="2">
    <location>
        <begin position="70"/>
        <end position="93"/>
    </location>
</feature>
<evidence type="ECO:0000256" key="1">
    <source>
        <dbReference type="SAM" id="MobiDB-lite"/>
    </source>
</evidence>
<feature type="region of interest" description="Disordered" evidence="1">
    <location>
        <begin position="490"/>
        <end position="552"/>
    </location>
</feature>
<keyword evidence="2" id="KW-1133">Transmembrane helix</keyword>
<gene>
    <name evidence="3" type="ORF">GQ43DRAFT_434360</name>
</gene>
<feature type="compositionally biased region" description="Basic and acidic residues" evidence="1">
    <location>
        <begin position="505"/>
        <end position="518"/>
    </location>
</feature>